<sequence>MSRSASTQQEPARIEIAPELRGSNQSGLRAHNERLVLSLVRRHGALAKADIARRTGLSAQTVSVIMRQLEAEGLLIKGDPVRGKVGQPLVPMRLAPGGAYFLGLKIGRRSAEVVLIDFMGQVIDRTMTVHDFPTPDGMIAFARDSIETLTAPLSAVQRARIAGLGIAMPFQIWEWAGLIGIDPALMEAWRHRDIRDEIAAMIDLPVFLQNDASAACGAELTFGGAHSGETYLYFYIGYFIGGGIVLNGALFTGPTGNAAAVGPTPVPSGHGFTHLMDVASLSTLERMLKRGGIETGRMWLSPDDWPFDLAACDAWVDLAADALAHAISSAIAFVDFPCIVIDGWMPAPLRDRLVAGTERALGGLDMVGLVPPVIEPGNVGPDARAMGAASLPLSERFLLDTGGLLGAH</sequence>
<dbReference type="InterPro" id="IPR036390">
    <property type="entry name" value="WH_DNA-bd_sf"/>
</dbReference>
<dbReference type="EMBL" id="FTOQ01000001">
    <property type="protein sequence ID" value="SIS57849.1"/>
    <property type="molecule type" value="Genomic_DNA"/>
</dbReference>
<dbReference type="Gene3D" id="3.30.420.40">
    <property type="match status" value="2"/>
</dbReference>
<dbReference type="InterPro" id="IPR043129">
    <property type="entry name" value="ATPase_NBD"/>
</dbReference>
<protein>
    <submittedName>
        <fullName evidence="1">Sugar kinase of the NBD/HSP70 family, may contain an N-terminal HTH domain</fullName>
    </submittedName>
</protein>
<dbReference type="InterPro" id="IPR036388">
    <property type="entry name" value="WH-like_DNA-bd_sf"/>
</dbReference>
<dbReference type="InterPro" id="IPR000600">
    <property type="entry name" value="ROK"/>
</dbReference>
<reference evidence="2" key="1">
    <citation type="submission" date="2017-01" db="EMBL/GenBank/DDBJ databases">
        <authorList>
            <person name="Varghese N."/>
            <person name="Submissions S."/>
        </authorList>
    </citation>
    <scope>NUCLEOTIDE SEQUENCE [LARGE SCALE GENOMIC DNA]</scope>
    <source>
        <strain evidence="2">DSM 29430</strain>
    </source>
</reference>
<organism evidence="1 2">
    <name type="scientific">Roseivivax lentus</name>
    <dbReference type="NCBI Taxonomy" id="633194"/>
    <lineage>
        <taxon>Bacteria</taxon>
        <taxon>Pseudomonadati</taxon>
        <taxon>Pseudomonadota</taxon>
        <taxon>Alphaproteobacteria</taxon>
        <taxon>Rhodobacterales</taxon>
        <taxon>Roseobacteraceae</taxon>
        <taxon>Roseivivax</taxon>
    </lineage>
</organism>
<dbReference type="STRING" id="633194.SAMN05421759_101536"/>
<dbReference type="SUPFAM" id="SSF53067">
    <property type="entry name" value="Actin-like ATPase domain"/>
    <property type="match status" value="1"/>
</dbReference>
<dbReference type="CDD" id="cd23763">
    <property type="entry name" value="ASKHA_ATPase_ROK"/>
    <property type="match status" value="1"/>
</dbReference>
<dbReference type="RefSeq" id="WP_234990140.1">
    <property type="nucleotide sequence ID" value="NZ_FTOQ01000001.1"/>
</dbReference>
<name>A0A1N7K8D8_9RHOB</name>
<evidence type="ECO:0000313" key="1">
    <source>
        <dbReference type="EMBL" id="SIS57849.1"/>
    </source>
</evidence>
<keyword evidence="1" id="KW-0808">Transferase</keyword>
<dbReference type="PANTHER" id="PTHR18964:SF169">
    <property type="entry name" value="N-ACETYLMANNOSAMINE KINASE"/>
    <property type="match status" value="1"/>
</dbReference>
<dbReference type="Pfam" id="PF00480">
    <property type="entry name" value="ROK"/>
    <property type="match status" value="1"/>
</dbReference>
<dbReference type="AlphaFoldDB" id="A0A1N7K8D8"/>
<dbReference type="GO" id="GO:0019262">
    <property type="term" value="P:N-acetylneuraminate catabolic process"/>
    <property type="evidence" value="ECO:0007669"/>
    <property type="project" value="TreeGrafter"/>
</dbReference>
<dbReference type="Gene3D" id="1.10.10.10">
    <property type="entry name" value="Winged helix-like DNA-binding domain superfamily/Winged helix DNA-binding domain"/>
    <property type="match status" value="1"/>
</dbReference>
<keyword evidence="2" id="KW-1185">Reference proteome</keyword>
<gene>
    <name evidence="1" type="ORF">SAMN05421759_101536</name>
</gene>
<proteinExistence type="predicted"/>
<dbReference type="GO" id="GO:0009384">
    <property type="term" value="F:N-acylmannosamine kinase activity"/>
    <property type="evidence" value="ECO:0007669"/>
    <property type="project" value="TreeGrafter"/>
</dbReference>
<accession>A0A1N7K8D8</accession>
<dbReference type="SUPFAM" id="SSF46785">
    <property type="entry name" value="Winged helix' DNA-binding domain"/>
    <property type="match status" value="1"/>
</dbReference>
<dbReference type="Proteomes" id="UP000186684">
    <property type="component" value="Unassembled WGS sequence"/>
</dbReference>
<keyword evidence="1" id="KW-0418">Kinase</keyword>
<dbReference type="PANTHER" id="PTHR18964">
    <property type="entry name" value="ROK (REPRESSOR, ORF, KINASE) FAMILY"/>
    <property type="match status" value="1"/>
</dbReference>
<dbReference type="Pfam" id="PF13412">
    <property type="entry name" value="HTH_24"/>
    <property type="match status" value="1"/>
</dbReference>
<evidence type="ECO:0000313" key="2">
    <source>
        <dbReference type="Proteomes" id="UP000186684"/>
    </source>
</evidence>